<keyword evidence="3" id="KW-1185">Reference proteome</keyword>
<sequence>MNRDWFPPKQQLAIGERSGGRHRSVVVAEELAARLQAAGIGAETEHRHIDRPILT</sequence>
<dbReference type="RefSeq" id="WP_151513996.1">
    <property type="nucleotide sequence ID" value="NZ_VYUA01000076.1"/>
</dbReference>
<comment type="caution">
    <text evidence="2">The sequence shown here is derived from an EMBL/GenBank/DDBJ whole genome shotgun (WGS) entry which is preliminary data.</text>
</comment>
<dbReference type="EMBL" id="VYUA01000076">
    <property type="protein sequence ID" value="KAB2587732.1"/>
    <property type="molecule type" value="Genomic_DNA"/>
</dbReference>
<protein>
    <recommendedName>
        <fullName evidence="1">RapZ C-terminal domain-containing protein</fullName>
    </recommendedName>
</protein>
<organism evidence="2 3">
    <name type="scientific">Streptomyces arboris</name>
    <dbReference type="NCBI Taxonomy" id="2600619"/>
    <lineage>
        <taxon>Bacteria</taxon>
        <taxon>Bacillati</taxon>
        <taxon>Actinomycetota</taxon>
        <taxon>Actinomycetes</taxon>
        <taxon>Kitasatosporales</taxon>
        <taxon>Streptomycetaceae</taxon>
        <taxon>Streptomyces</taxon>
    </lineage>
</organism>
<evidence type="ECO:0000313" key="3">
    <source>
        <dbReference type="Proteomes" id="UP000326907"/>
    </source>
</evidence>
<gene>
    <name evidence="2" type="ORF">F5983_36145</name>
</gene>
<reference evidence="2 3" key="1">
    <citation type="submission" date="2019-09" db="EMBL/GenBank/DDBJ databases">
        <authorList>
            <person name="Liu P."/>
        </authorList>
    </citation>
    <scope>NUCLEOTIDE SEQUENCE [LARGE SCALE GENOMIC DNA]</scope>
    <source>
        <strain evidence="2 3">TRM68085</strain>
    </source>
</reference>
<evidence type="ECO:0000259" key="1">
    <source>
        <dbReference type="Pfam" id="PF22740"/>
    </source>
</evidence>
<feature type="domain" description="RapZ C-terminal" evidence="1">
    <location>
        <begin position="18"/>
        <end position="49"/>
    </location>
</feature>
<name>A0A5N5EGK1_9ACTN</name>
<dbReference type="AlphaFoldDB" id="A0A5N5EGK1"/>
<dbReference type="InterPro" id="IPR053931">
    <property type="entry name" value="RapZ_C"/>
</dbReference>
<dbReference type="Pfam" id="PF22740">
    <property type="entry name" value="PapZ_C"/>
    <property type="match status" value="1"/>
</dbReference>
<proteinExistence type="predicted"/>
<dbReference type="Proteomes" id="UP000326907">
    <property type="component" value="Unassembled WGS sequence"/>
</dbReference>
<evidence type="ECO:0000313" key="2">
    <source>
        <dbReference type="EMBL" id="KAB2587732.1"/>
    </source>
</evidence>
<accession>A0A5N5EGK1</accession>